<dbReference type="EMBL" id="KN824286">
    <property type="protein sequence ID" value="KIM29903.1"/>
    <property type="molecule type" value="Genomic_DNA"/>
</dbReference>
<dbReference type="AlphaFoldDB" id="A0A0C2WUP0"/>
<organism evidence="1 2">
    <name type="scientific">Serendipita vermifera MAFF 305830</name>
    <dbReference type="NCBI Taxonomy" id="933852"/>
    <lineage>
        <taxon>Eukaryota</taxon>
        <taxon>Fungi</taxon>
        <taxon>Dikarya</taxon>
        <taxon>Basidiomycota</taxon>
        <taxon>Agaricomycotina</taxon>
        <taxon>Agaricomycetes</taxon>
        <taxon>Sebacinales</taxon>
        <taxon>Serendipitaceae</taxon>
        <taxon>Serendipita</taxon>
    </lineage>
</organism>
<evidence type="ECO:0000313" key="1">
    <source>
        <dbReference type="EMBL" id="KIM29903.1"/>
    </source>
</evidence>
<keyword evidence="2" id="KW-1185">Reference proteome</keyword>
<dbReference type="SUPFAM" id="SSF144232">
    <property type="entry name" value="HIT/MYND zinc finger-like"/>
    <property type="match status" value="1"/>
</dbReference>
<dbReference type="HOGENOM" id="CLU_1807410_0_0_1"/>
<name>A0A0C2WUP0_SERVB</name>
<evidence type="ECO:0000313" key="2">
    <source>
        <dbReference type="Proteomes" id="UP000054097"/>
    </source>
</evidence>
<dbReference type="Proteomes" id="UP000054097">
    <property type="component" value="Unassembled WGS sequence"/>
</dbReference>
<reference evidence="2" key="2">
    <citation type="submission" date="2015-01" db="EMBL/GenBank/DDBJ databases">
        <title>Evolutionary Origins and Diversification of the Mycorrhizal Mutualists.</title>
        <authorList>
            <consortium name="DOE Joint Genome Institute"/>
            <consortium name="Mycorrhizal Genomics Consortium"/>
            <person name="Kohler A."/>
            <person name="Kuo A."/>
            <person name="Nagy L.G."/>
            <person name="Floudas D."/>
            <person name="Copeland A."/>
            <person name="Barry K.W."/>
            <person name="Cichocki N."/>
            <person name="Veneault-Fourrey C."/>
            <person name="LaButti K."/>
            <person name="Lindquist E.A."/>
            <person name="Lipzen A."/>
            <person name="Lundell T."/>
            <person name="Morin E."/>
            <person name="Murat C."/>
            <person name="Riley R."/>
            <person name="Ohm R."/>
            <person name="Sun H."/>
            <person name="Tunlid A."/>
            <person name="Henrissat B."/>
            <person name="Grigoriev I.V."/>
            <person name="Hibbett D.S."/>
            <person name="Martin F."/>
        </authorList>
    </citation>
    <scope>NUCLEOTIDE SEQUENCE [LARGE SCALE GENOMIC DNA]</scope>
    <source>
        <strain evidence="2">MAFF 305830</strain>
    </source>
</reference>
<dbReference type="OrthoDB" id="432970at2759"/>
<accession>A0A0C2WUP0</accession>
<protein>
    <submittedName>
        <fullName evidence="1">Uncharacterized protein</fullName>
    </submittedName>
</protein>
<reference evidence="1 2" key="1">
    <citation type="submission" date="2014-04" db="EMBL/GenBank/DDBJ databases">
        <authorList>
            <consortium name="DOE Joint Genome Institute"/>
            <person name="Kuo A."/>
            <person name="Zuccaro A."/>
            <person name="Kohler A."/>
            <person name="Nagy L.G."/>
            <person name="Floudas D."/>
            <person name="Copeland A."/>
            <person name="Barry K.W."/>
            <person name="Cichocki N."/>
            <person name="Veneault-Fourrey C."/>
            <person name="LaButti K."/>
            <person name="Lindquist E.A."/>
            <person name="Lipzen A."/>
            <person name="Lundell T."/>
            <person name="Morin E."/>
            <person name="Murat C."/>
            <person name="Sun H."/>
            <person name="Tunlid A."/>
            <person name="Henrissat B."/>
            <person name="Grigoriev I.V."/>
            <person name="Hibbett D.S."/>
            <person name="Martin F."/>
            <person name="Nordberg H.P."/>
            <person name="Cantor M.N."/>
            <person name="Hua S.X."/>
        </authorList>
    </citation>
    <scope>NUCLEOTIDE SEQUENCE [LARGE SCALE GENOMIC DNA]</scope>
    <source>
        <strain evidence="1 2">MAFF 305830</strain>
    </source>
</reference>
<sequence length="143" mass="16135">MAEVVGNNWDVLEKMLSPVGRAEVQRSNPLNAPEVCIVCNTESKTYACEACSCDAISRSCQKADRKMHRVTCGVKYLWPPHLAHISNAEDQAVVKFERNVWWRMIILRSVLACGAKMANAYCALDGYLPTRLHYFIEVDAQDK</sequence>
<proteinExistence type="predicted"/>
<gene>
    <name evidence="1" type="ORF">M408DRAFT_22364</name>
</gene>